<sequence>MKYHYGITIREGRERLKMTQAQLAELWPQAKGGTGVSVNYVSDVERGIKKITDIKTLRCLCEILHIPPWKMGLSDYDPFNPNQIAHSKSNHYGIVKFTNSPIDRISDYKNCLLEAKGNCFISGTSMIHLSEDSSDILKKKLYTGNVYLLILDPDWIEINHSILTFISNKEDRMNFHHEIRNSIRKLNQLRKSLPQKIVPNFKIKTYSTIFPYIATGFDDGNTGKMVVEIVDYIPEKSRPRFTLIKNNDQDSLFEQVKSKFFSMWANKSIVKEI</sequence>
<accession>A0A7W1XS49</accession>
<dbReference type="SMART" id="SM00530">
    <property type="entry name" value="HTH_XRE"/>
    <property type="match status" value="1"/>
</dbReference>
<organism evidence="2 3">
    <name type="scientific">Thermoactinomyces mirandus</name>
    <dbReference type="NCBI Taxonomy" id="2756294"/>
    <lineage>
        <taxon>Bacteria</taxon>
        <taxon>Bacillati</taxon>
        <taxon>Bacillota</taxon>
        <taxon>Bacilli</taxon>
        <taxon>Bacillales</taxon>
        <taxon>Thermoactinomycetaceae</taxon>
        <taxon>Thermoactinomyces</taxon>
    </lineage>
</organism>
<comment type="caution">
    <text evidence="2">The sequence shown here is derived from an EMBL/GenBank/DDBJ whole genome shotgun (WGS) entry which is preliminary data.</text>
</comment>
<gene>
    <name evidence="2" type="ORF">H2C83_07340</name>
</gene>
<protein>
    <submittedName>
        <fullName evidence="2">Helix-turn-helix transcriptional regulator</fullName>
    </submittedName>
</protein>
<feature type="domain" description="HTH cro/C1-type" evidence="1">
    <location>
        <begin position="9"/>
        <end position="70"/>
    </location>
</feature>
<dbReference type="InterPro" id="IPR010982">
    <property type="entry name" value="Lambda_DNA-bd_dom_sf"/>
</dbReference>
<dbReference type="RefSeq" id="WP_181739338.1">
    <property type="nucleotide sequence ID" value="NZ_JACEOL010000025.1"/>
</dbReference>
<keyword evidence="3" id="KW-1185">Reference proteome</keyword>
<evidence type="ECO:0000313" key="2">
    <source>
        <dbReference type="EMBL" id="MBA4602132.1"/>
    </source>
</evidence>
<name>A0A7W1XS49_9BACL</name>
<dbReference type="CDD" id="cd00093">
    <property type="entry name" value="HTH_XRE"/>
    <property type="match status" value="1"/>
</dbReference>
<dbReference type="SUPFAM" id="SSF47413">
    <property type="entry name" value="lambda repressor-like DNA-binding domains"/>
    <property type="match status" value="1"/>
</dbReference>
<dbReference type="GO" id="GO:0003677">
    <property type="term" value="F:DNA binding"/>
    <property type="evidence" value="ECO:0007669"/>
    <property type="project" value="InterPro"/>
</dbReference>
<dbReference type="Pfam" id="PF01381">
    <property type="entry name" value="HTH_3"/>
    <property type="match status" value="1"/>
</dbReference>
<proteinExistence type="predicted"/>
<evidence type="ECO:0000259" key="1">
    <source>
        <dbReference type="PROSITE" id="PS50943"/>
    </source>
</evidence>
<dbReference type="Proteomes" id="UP000538292">
    <property type="component" value="Unassembled WGS sequence"/>
</dbReference>
<dbReference type="Gene3D" id="1.10.260.40">
    <property type="entry name" value="lambda repressor-like DNA-binding domains"/>
    <property type="match status" value="1"/>
</dbReference>
<evidence type="ECO:0000313" key="3">
    <source>
        <dbReference type="Proteomes" id="UP000538292"/>
    </source>
</evidence>
<dbReference type="InterPro" id="IPR001387">
    <property type="entry name" value="Cro/C1-type_HTH"/>
</dbReference>
<dbReference type="AlphaFoldDB" id="A0A7W1XS49"/>
<dbReference type="EMBL" id="JACEOL010000025">
    <property type="protein sequence ID" value="MBA4602132.1"/>
    <property type="molecule type" value="Genomic_DNA"/>
</dbReference>
<dbReference type="PROSITE" id="PS50943">
    <property type="entry name" value="HTH_CROC1"/>
    <property type="match status" value="1"/>
</dbReference>
<reference evidence="2 3" key="1">
    <citation type="submission" date="2020-07" db="EMBL/GenBank/DDBJ databases">
        <title>Thermoactinomyces phylogeny.</title>
        <authorList>
            <person name="Dunlap C."/>
        </authorList>
    </citation>
    <scope>NUCLEOTIDE SEQUENCE [LARGE SCALE GENOMIC DNA]</scope>
    <source>
        <strain evidence="2 3">AMNI-1</strain>
    </source>
</reference>